<protein>
    <recommendedName>
        <fullName evidence="8">Amino acid permease/ SLC12A domain-containing protein</fullName>
    </recommendedName>
</protein>
<keyword evidence="10" id="KW-1185">Reference proteome</keyword>
<dbReference type="Pfam" id="PF00324">
    <property type="entry name" value="AA_permease"/>
    <property type="match status" value="1"/>
</dbReference>
<dbReference type="GO" id="GO:0015171">
    <property type="term" value="F:amino acid transmembrane transporter activity"/>
    <property type="evidence" value="ECO:0007669"/>
    <property type="project" value="TreeGrafter"/>
</dbReference>
<comment type="caution">
    <text evidence="9">The sequence shown here is derived from an EMBL/GenBank/DDBJ whole genome shotgun (WGS) entry which is preliminary data.</text>
</comment>
<feature type="transmembrane region" description="Helical" evidence="7">
    <location>
        <begin position="468"/>
        <end position="490"/>
    </location>
</feature>
<feature type="transmembrane region" description="Helical" evidence="7">
    <location>
        <begin position="393"/>
        <end position="420"/>
    </location>
</feature>
<evidence type="ECO:0000313" key="10">
    <source>
        <dbReference type="Proteomes" id="UP000191285"/>
    </source>
</evidence>
<evidence type="ECO:0000313" key="9">
    <source>
        <dbReference type="EMBL" id="OQE31806.1"/>
    </source>
</evidence>
<keyword evidence="4" id="KW-0029">Amino-acid transport</keyword>
<evidence type="ECO:0000256" key="5">
    <source>
        <dbReference type="ARBA" id="ARBA00022989"/>
    </source>
</evidence>
<accession>A0A1V6U001</accession>
<dbReference type="Proteomes" id="UP000191285">
    <property type="component" value="Unassembled WGS sequence"/>
</dbReference>
<dbReference type="AlphaFoldDB" id="A0A1V6U001"/>
<proteinExistence type="predicted"/>
<evidence type="ECO:0000256" key="4">
    <source>
        <dbReference type="ARBA" id="ARBA00022970"/>
    </source>
</evidence>
<dbReference type="STRING" id="303698.A0A1V6U001"/>
<feature type="transmembrane region" description="Helical" evidence="7">
    <location>
        <begin position="266"/>
        <end position="284"/>
    </location>
</feature>
<dbReference type="PANTHER" id="PTHR43341:SF39">
    <property type="entry name" value="AMINO ACID TRANSPORTER (EUROFUNG)-RELATED"/>
    <property type="match status" value="1"/>
</dbReference>
<reference evidence="10" key="1">
    <citation type="journal article" date="2017" name="Nat. Microbiol.">
        <title>Global analysis of biosynthetic gene clusters reveals vast potential of secondary metabolite production in Penicillium species.</title>
        <authorList>
            <person name="Nielsen J.C."/>
            <person name="Grijseels S."/>
            <person name="Prigent S."/>
            <person name="Ji B."/>
            <person name="Dainat J."/>
            <person name="Nielsen K.F."/>
            <person name="Frisvad J.C."/>
            <person name="Workman M."/>
            <person name="Nielsen J."/>
        </authorList>
    </citation>
    <scope>NUCLEOTIDE SEQUENCE [LARGE SCALE GENOMIC DNA]</scope>
    <source>
        <strain evidence="10">IBT 24891</strain>
    </source>
</reference>
<dbReference type="FunFam" id="1.20.1740.10:FF:000006">
    <property type="entry name" value="General amino acid permease"/>
    <property type="match status" value="1"/>
</dbReference>
<feature type="domain" description="Amino acid permease/ SLC12A" evidence="8">
    <location>
        <begin position="35"/>
        <end position="498"/>
    </location>
</feature>
<keyword evidence="5 7" id="KW-1133">Transmembrane helix</keyword>
<feature type="transmembrane region" description="Helical" evidence="7">
    <location>
        <begin position="368"/>
        <end position="387"/>
    </location>
</feature>
<dbReference type="EMBL" id="MLKD01000001">
    <property type="protein sequence ID" value="OQE31806.1"/>
    <property type="molecule type" value="Genomic_DNA"/>
</dbReference>
<dbReference type="PIRSF" id="PIRSF006060">
    <property type="entry name" value="AA_transporter"/>
    <property type="match status" value="1"/>
</dbReference>
<evidence type="ECO:0000259" key="8">
    <source>
        <dbReference type="Pfam" id="PF00324"/>
    </source>
</evidence>
<feature type="transmembrane region" description="Helical" evidence="7">
    <location>
        <begin position="114"/>
        <end position="139"/>
    </location>
</feature>
<feature type="transmembrane region" description="Helical" evidence="7">
    <location>
        <begin position="441"/>
        <end position="462"/>
    </location>
</feature>
<comment type="subcellular location">
    <subcellularLocation>
        <location evidence="1">Membrane</location>
        <topology evidence="1">Multi-pass membrane protein</topology>
    </subcellularLocation>
</comment>
<dbReference type="Gene3D" id="1.20.1740.10">
    <property type="entry name" value="Amino acid/polyamine transporter I"/>
    <property type="match status" value="1"/>
</dbReference>
<dbReference type="InterPro" id="IPR050524">
    <property type="entry name" value="APC_YAT"/>
</dbReference>
<dbReference type="OrthoDB" id="3900342at2759"/>
<keyword evidence="3 7" id="KW-0812">Transmembrane</keyword>
<keyword evidence="2" id="KW-0813">Transport</keyword>
<dbReference type="InterPro" id="IPR004841">
    <property type="entry name" value="AA-permease/SLC12A_dom"/>
</dbReference>
<feature type="transmembrane region" description="Helical" evidence="7">
    <location>
        <begin position="145"/>
        <end position="167"/>
    </location>
</feature>
<keyword evidence="6 7" id="KW-0472">Membrane</keyword>
<evidence type="ECO:0000256" key="7">
    <source>
        <dbReference type="SAM" id="Phobius"/>
    </source>
</evidence>
<evidence type="ECO:0000256" key="6">
    <source>
        <dbReference type="ARBA" id="ARBA00023136"/>
    </source>
</evidence>
<organism evidence="9 10">
    <name type="scientific">Penicillium steckii</name>
    <dbReference type="NCBI Taxonomy" id="303698"/>
    <lineage>
        <taxon>Eukaryota</taxon>
        <taxon>Fungi</taxon>
        <taxon>Dikarya</taxon>
        <taxon>Ascomycota</taxon>
        <taxon>Pezizomycotina</taxon>
        <taxon>Eurotiomycetes</taxon>
        <taxon>Eurotiomycetidae</taxon>
        <taxon>Eurotiales</taxon>
        <taxon>Aspergillaceae</taxon>
        <taxon>Penicillium</taxon>
    </lineage>
</organism>
<feature type="transmembrane region" description="Helical" evidence="7">
    <location>
        <begin position="323"/>
        <end position="342"/>
    </location>
</feature>
<evidence type="ECO:0000256" key="1">
    <source>
        <dbReference type="ARBA" id="ARBA00004141"/>
    </source>
</evidence>
<feature type="transmembrane region" description="Helical" evidence="7">
    <location>
        <begin position="179"/>
        <end position="196"/>
    </location>
</feature>
<dbReference type="PANTHER" id="PTHR43341">
    <property type="entry name" value="AMINO ACID PERMEASE"/>
    <property type="match status" value="1"/>
</dbReference>
<evidence type="ECO:0000256" key="2">
    <source>
        <dbReference type="ARBA" id="ARBA00022448"/>
    </source>
</evidence>
<feature type="transmembrane region" description="Helical" evidence="7">
    <location>
        <begin position="216"/>
        <end position="237"/>
    </location>
</feature>
<feature type="transmembrane region" description="Helical" evidence="7">
    <location>
        <begin position="69"/>
        <end position="93"/>
    </location>
</feature>
<name>A0A1V6U001_9EURO</name>
<sequence length="547" mass="60749">MEKASVKDKPISDEDASSGAILPYRETQRGLASRHVQLMAIGGSIGTGLFVGIGSYLRDAGPLSLFLGYLVWGCLFILPVNLSVGEMCAYLPIRGSIFELAARFIDPAFGFAMGWVYFYGGVMLVCTEYAAVATVMQYWNTSVNPAVWVTMALVVCSCLNFVAVKYYGESEFIMASTKILLLIGLVLLTFITMVGGNPKHDVYGFRNWTHGVMFEYYTDGVTGRFLGFFSVMVYAAFSVAGPDLPALAAGEIQNPRHTIPRVVKMTFWRIVGFYVVGVLAVGIICSPRDPRLLSAIDDAAAGSAASPWVIGIQNLDIHGLPDLINLLILLSGWSCGNAYLYSSSRTLYSLARDGQAPKFLLKCTSSGIPIYCVLTVSLLSCITFLVADTSSVTVFFWFVDLTTIAFVLTYTGMLCVFIAWYRALKAQGIDRKQFVPWASPFQPYMTILAIVIGCLTALFNGFSVFKPFTIQGFVTAYFGMAFWAVMFTFWKVFHRTKFVSPADADLYSGKAEVDEECKIWEDGEWEERRKVELAQMNWARRVWEKMW</sequence>
<dbReference type="GO" id="GO:0016020">
    <property type="term" value="C:membrane"/>
    <property type="evidence" value="ECO:0007669"/>
    <property type="project" value="UniProtKB-SubCell"/>
</dbReference>
<gene>
    <name evidence="9" type="ORF">PENSTE_c001G08095</name>
</gene>
<evidence type="ECO:0000256" key="3">
    <source>
        <dbReference type="ARBA" id="ARBA00022692"/>
    </source>
</evidence>
<feature type="transmembrane region" description="Helical" evidence="7">
    <location>
        <begin position="38"/>
        <end position="57"/>
    </location>
</feature>